<evidence type="ECO:0000313" key="2">
    <source>
        <dbReference type="Proteomes" id="UP000215367"/>
    </source>
</evidence>
<sequence length="326" mass="34741">MGVPEQVAALRVEKLLVRLADPFHPERRMSRRLPAAAFTVGLVREWSDSGYDVSIAPEAPDGLVVISRVTKPGLAKLSAAGLEPACVVRGSARYDAFVRLAPKGDPLGTAPRVLTAAARLVTAIAGQDPRAVHWQRGGMVVGTKRQLSGGPPVKLYADDGGLAPAGRMLLERAADVVEGVEDSRSMAYEGAVDPIGEVDGIAGYNGPLAEEQARQVYEQQAAIARYYGLTDPDAVDRVVAVAALKAGADPDRVRAIIRAGSPDLVRRHRAVKPYLASLVADALASPEVRRHIEQQLQRYSKLSSLIDTKLTSVQASLLIQAEQKGP</sequence>
<dbReference type="AlphaFoldDB" id="A0A235H3Y1"/>
<proteinExistence type="predicted"/>
<evidence type="ECO:0000313" key="1">
    <source>
        <dbReference type="EMBL" id="OYD80412.1"/>
    </source>
</evidence>
<comment type="caution">
    <text evidence="1">The sequence shown here is derived from an EMBL/GenBank/DDBJ whole genome shotgun (WGS) entry which is preliminary data.</text>
</comment>
<protein>
    <submittedName>
        <fullName evidence="1">Uncharacterized protein</fullName>
    </submittedName>
</protein>
<geneLocation type="plasmid" evidence="1">
    <name>unnamed</name>
</geneLocation>
<keyword evidence="1" id="KW-0614">Plasmid</keyword>
<organism evidence="1 2">
    <name type="scientific">Azospirillum brasilense</name>
    <dbReference type="NCBI Taxonomy" id="192"/>
    <lineage>
        <taxon>Bacteria</taxon>
        <taxon>Pseudomonadati</taxon>
        <taxon>Pseudomonadota</taxon>
        <taxon>Alphaproteobacteria</taxon>
        <taxon>Rhodospirillales</taxon>
        <taxon>Azospirillaceae</taxon>
        <taxon>Azospirillum</taxon>
    </lineage>
</organism>
<dbReference type="Proteomes" id="UP000215367">
    <property type="component" value="Unassembled WGS sequence"/>
</dbReference>
<reference evidence="1 2" key="1">
    <citation type="submission" date="2017-07" db="EMBL/GenBank/DDBJ databases">
        <title>Whole genome sequence of Azospirillum brasilense 2A1, a potential biofertilizer strain.</title>
        <authorList>
            <person name="Fontana C.A."/>
            <person name="Toffoli L.M."/>
            <person name="Salazar S.M."/>
            <person name="Puglisi E."/>
            <person name="Pedraza R."/>
            <person name="Bassi D."/>
            <person name="Cocconcelli P.S."/>
        </authorList>
    </citation>
    <scope>NUCLEOTIDE SEQUENCE [LARGE SCALE GENOMIC DNA]</scope>
    <source>
        <strain evidence="1 2">2A1</strain>
        <plasmid evidence="1">unnamed</plasmid>
    </source>
</reference>
<name>A0A235H3Y1_AZOBR</name>
<dbReference type="EMBL" id="NOWT01000057">
    <property type="protein sequence ID" value="OYD80412.1"/>
    <property type="molecule type" value="Genomic_DNA"/>
</dbReference>
<gene>
    <name evidence="1" type="ORF">CHT98_31385</name>
</gene>
<dbReference type="Gene3D" id="1.10.1240.50">
    <property type="match status" value="1"/>
</dbReference>
<accession>A0A235H3Y1</accession>